<evidence type="ECO:0000313" key="1">
    <source>
        <dbReference type="EMBL" id="MBR7795768.1"/>
    </source>
</evidence>
<dbReference type="EMBL" id="JAGSOT010000015">
    <property type="protein sequence ID" value="MBR7795768.1"/>
    <property type="molecule type" value="Genomic_DNA"/>
</dbReference>
<organism evidence="1 2">
    <name type="scientific">Virgibacillus salarius</name>
    <dbReference type="NCBI Taxonomy" id="447199"/>
    <lineage>
        <taxon>Bacteria</taxon>
        <taxon>Bacillati</taxon>
        <taxon>Bacillota</taxon>
        <taxon>Bacilli</taxon>
        <taxon>Bacillales</taxon>
        <taxon>Bacillaceae</taxon>
        <taxon>Virgibacillus</taxon>
    </lineage>
</organism>
<dbReference type="Proteomes" id="UP000675284">
    <property type="component" value="Unassembled WGS sequence"/>
</dbReference>
<proteinExistence type="predicted"/>
<comment type="caution">
    <text evidence="1">The sequence shown here is derived from an EMBL/GenBank/DDBJ whole genome shotgun (WGS) entry which is preliminary data.</text>
</comment>
<evidence type="ECO:0000313" key="2">
    <source>
        <dbReference type="Proteomes" id="UP000675284"/>
    </source>
</evidence>
<reference evidence="1" key="1">
    <citation type="submission" date="2021-04" db="EMBL/GenBank/DDBJ databases">
        <title>Isolation and polyphasic classification of algal microorganism.</title>
        <authorList>
            <person name="Wang S."/>
        </authorList>
    </citation>
    <scope>NUCLEOTIDE SEQUENCE</scope>
    <source>
        <strain evidence="1">720a</strain>
    </source>
</reference>
<sequence length="70" mass="7875">MLVGITLDREVEVKVSVIDDSYRDSEIPESNKDLSDNPKFDSENKITPYAWWSKDGCFPGGYQHCGGNYG</sequence>
<keyword evidence="2" id="KW-1185">Reference proteome</keyword>
<dbReference type="AlphaFoldDB" id="A0A941I9P5"/>
<protein>
    <submittedName>
        <fullName evidence="1">Uncharacterized protein</fullName>
    </submittedName>
</protein>
<name>A0A941I9P5_9BACI</name>
<accession>A0A941I9P5</accession>
<gene>
    <name evidence="1" type="ORF">KCX74_06890</name>
</gene>
<dbReference type="RefSeq" id="WP_166530158.1">
    <property type="nucleotide sequence ID" value="NZ_CP115959.1"/>
</dbReference>